<accession>A0A9Q9CRK2</accession>
<evidence type="ECO:0000313" key="7">
    <source>
        <dbReference type="Proteomes" id="UP001058072"/>
    </source>
</evidence>
<dbReference type="CDD" id="cd12797">
    <property type="entry name" value="M23_peptidase"/>
    <property type="match status" value="1"/>
</dbReference>
<keyword evidence="2" id="KW-0175">Coiled coil</keyword>
<feature type="signal peptide" evidence="3">
    <location>
        <begin position="1"/>
        <end position="27"/>
    </location>
</feature>
<dbReference type="GO" id="GO:0004222">
    <property type="term" value="F:metalloendopeptidase activity"/>
    <property type="evidence" value="ECO:0007669"/>
    <property type="project" value="TreeGrafter"/>
</dbReference>
<feature type="domain" description="M23ase beta-sheet core" evidence="4">
    <location>
        <begin position="288"/>
        <end position="381"/>
    </location>
</feature>
<protein>
    <submittedName>
        <fullName evidence="6">Peptidoglycan DD-metalloendopeptidase family protein</fullName>
    </submittedName>
</protein>
<dbReference type="RefSeq" id="WP_055242727.1">
    <property type="nucleotide sequence ID" value="NZ_CP071250.1"/>
</dbReference>
<dbReference type="PANTHER" id="PTHR21666:SF270">
    <property type="entry name" value="MUREIN HYDROLASE ACTIVATOR ENVC"/>
    <property type="match status" value="1"/>
</dbReference>
<dbReference type="Gene3D" id="2.70.70.10">
    <property type="entry name" value="Glucose Permease (Domain IIA)"/>
    <property type="match status" value="1"/>
</dbReference>
<dbReference type="InterPro" id="IPR057309">
    <property type="entry name" value="PcsB_CC"/>
</dbReference>
<reference evidence="6" key="1">
    <citation type="submission" date="2021-03" db="EMBL/GenBank/DDBJ databases">
        <title>Comparative Genomics and Metabolomics in the genus Turicibacter.</title>
        <authorList>
            <person name="Maki J."/>
            <person name="Looft T."/>
        </authorList>
    </citation>
    <scope>NUCLEOTIDE SEQUENCE</scope>
    <source>
        <strain evidence="6">ISU324</strain>
    </source>
</reference>
<dbReference type="Gene3D" id="6.10.250.3150">
    <property type="match status" value="1"/>
</dbReference>
<sequence length="402" mass="44476">MSKKIFTMLSLALMLSLIPKFSFTVDAATTCSTKQECNDIISEAQSQISDLKSKEAAVQKEIDIVEGDMGTTIQKISETETAISEFEKKISIKENEIKNSENEIKKLENDIKELKEVVAERMRVSQRLSRGNTILQVLSESDSIVDFIRRLRVVNHFAESDAESMDELSLLVSQQQAMLATLKVQKQELAENKASLEVERETLTAYQEKLEQQKQELAKQMQQLESERLSAAEIIAIAEEQKKILEQTPPPPVSSGGSSSSGGVISGSGFMIPLATGYVSCEFMCYPNHTGIDLANYGDTSTPVYAAQAGTVIRAGWHSAYGNHVMITHNVNGQILTTVYAHMHSAPYVSVGQQVSRGTQLGTMGNTGNSFGAHLHFEVYEGYYNYPYAVNPRNYISFPSSW</sequence>
<dbReference type="SUPFAM" id="SSF51261">
    <property type="entry name" value="Duplicated hybrid motif"/>
    <property type="match status" value="1"/>
</dbReference>
<feature type="domain" description="Peptidoglycan hydrolase PcsB coiled-coil" evidence="5">
    <location>
        <begin position="104"/>
        <end position="167"/>
    </location>
</feature>
<evidence type="ECO:0000259" key="4">
    <source>
        <dbReference type="Pfam" id="PF01551"/>
    </source>
</evidence>
<evidence type="ECO:0000313" key="6">
    <source>
        <dbReference type="EMBL" id="UUF08468.1"/>
    </source>
</evidence>
<dbReference type="Proteomes" id="UP001058072">
    <property type="component" value="Chromosome"/>
</dbReference>
<evidence type="ECO:0000256" key="1">
    <source>
        <dbReference type="ARBA" id="ARBA00022729"/>
    </source>
</evidence>
<dbReference type="Pfam" id="PF01551">
    <property type="entry name" value="Peptidase_M23"/>
    <property type="match status" value="1"/>
</dbReference>
<dbReference type="PANTHER" id="PTHR21666">
    <property type="entry name" value="PEPTIDASE-RELATED"/>
    <property type="match status" value="1"/>
</dbReference>
<evidence type="ECO:0000256" key="2">
    <source>
        <dbReference type="SAM" id="Coils"/>
    </source>
</evidence>
<dbReference type="Pfam" id="PF24568">
    <property type="entry name" value="CC_PcsB"/>
    <property type="match status" value="1"/>
</dbReference>
<proteinExistence type="predicted"/>
<dbReference type="InterPro" id="IPR016047">
    <property type="entry name" value="M23ase_b-sheet_dom"/>
</dbReference>
<dbReference type="AlphaFoldDB" id="A0A9Q9CRK2"/>
<dbReference type="InterPro" id="IPR050570">
    <property type="entry name" value="Cell_wall_metabolism_enzyme"/>
</dbReference>
<evidence type="ECO:0000256" key="3">
    <source>
        <dbReference type="SAM" id="SignalP"/>
    </source>
</evidence>
<feature type="coiled-coil region" evidence="2">
    <location>
        <begin position="172"/>
        <end position="241"/>
    </location>
</feature>
<gene>
    <name evidence="6" type="ORF">J0J70_13025</name>
</gene>
<dbReference type="EMBL" id="CP071250">
    <property type="protein sequence ID" value="UUF08468.1"/>
    <property type="molecule type" value="Genomic_DNA"/>
</dbReference>
<dbReference type="InterPro" id="IPR011055">
    <property type="entry name" value="Dup_hybrid_motif"/>
</dbReference>
<feature type="chain" id="PRO_5040368754" evidence="3">
    <location>
        <begin position="28"/>
        <end position="402"/>
    </location>
</feature>
<keyword evidence="1 3" id="KW-0732">Signal</keyword>
<evidence type="ECO:0000259" key="5">
    <source>
        <dbReference type="Pfam" id="PF24568"/>
    </source>
</evidence>
<organism evidence="6 7">
    <name type="scientific">Turicibacter bilis</name>
    <dbReference type="NCBI Taxonomy" id="2735723"/>
    <lineage>
        <taxon>Bacteria</taxon>
        <taxon>Bacillati</taxon>
        <taxon>Bacillota</taxon>
        <taxon>Erysipelotrichia</taxon>
        <taxon>Erysipelotrichales</taxon>
        <taxon>Turicibacteraceae</taxon>
        <taxon>Turicibacter</taxon>
    </lineage>
</organism>
<name>A0A9Q9CRK2_9FIRM</name>
<feature type="coiled-coil region" evidence="2">
    <location>
        <begin position="34"/>
        <end position="124"/>
    </location>
</feature>